<feature type="region of interest" description="Disordered" evidence="1">
    <location>
        <begin position="92"/>
        <end position="135"/>
    </location>
</feature>
<feature type="region of interest" description="Disordered" evidence="1">
    <location>
        <begin position="1"/>
        <end position="22"/>
    </location>
</feature>
<dbReference type="SUPFAM" id="SSF89392">
    <property type="entry name" value="Prokaryotic lipoproteins and lipoprotein localization factors"/>
    <property type="match status" value="1"/>
</dbReference>
<reference evidence="2 3" key="1">
    <citation type="journal article" date="2014" name="Genome Announc.">
        <title>Draft Genome Sequence of Streptomyces fradiae ATCC 19609, a Strain Highly Sensitive to Antibiotics.</title>
        <authorList>
            <person name="Bekker O.B."/>
            <person name="Klimina K.M."/>
            <person name="Vatlin A.A."/>
            <person name="Zakharevich N.V."/>
            <person name="Kasianov A.S."/>
            <person name="Danilenko V.N."/>
        </authorList>
    </citation>
    <scope>NUCLEOTIDE SEQUENCE [LARGE SCALE GENOMIC DNA]</scope>
    <source>
        <strain evidence="2 3">ATCC 19609</strain>
    </source>
</reference>
<dbReference type="EMBL" id="JNAD02000008">
    <property type="protein sequence ID" value="RKM94469.1"/>
    <property type="molecule type" value="Genomic_DNA"/>
</dbReference>
<evidence type="ECO:0000313" key="2">
    <source>
        <dbReference type="EMBL" id="RKM94469.1"/>
    </source>
</evidence>
<dbReference type="OrthoDB" id="4822274at2"/>
<dbReference type="InterPro" id="IPR052944">
    <property type="entry name" value="Sporulation_related"/>
</dbReference>
<dbReference type="Gene3D" id="2.50.20.10">
    <property type="entry name" value="Lipoprotein localisation LolA/LolB/LppX"/>
    <property type="match status" value="1"/>
</dbReference>
<protein>
    <submittedName>
        <fullName evidence="2">Outer membrane lipoprotein carrier protein LolA</fullName>
    </submittedName>
</protein>
<dbReference type="InterPro" id="IPR029046">
    <property type="entry name" value="LolA/LolB/LppX"/>
</dbReference>
<name>A0A3R7FT52_9ACTN</name>
<gene>
    <name evidence="2" type="ORF">SFRA_018510</name>
</gene>
<keyword evidence="3" id="KW-1185">Reference proteome</keyword>
<sequence length="456" mass="46563">MPGKRPTQVTDEWDGEGAPAAPARGLVRWGVPVAVAGVAVAGIGLVPALASSGSPDLPEITAAELIERMAESDTERLSGTVKITTDLGLPALPGMSGGGGGFGMGPGHGGDDSAEGRGDAGQGEGGDEQGSPADPQAKLMELASGTHTLRVAADGPAKQRLSVMDEAAEYSVIRNGEDLWAYDSGSNSAYHATLPEHDADLHTEHHDKGKDGERGKHDLPEGPADATPRELAEHALKAVDETTTVEVDGTAQVAGRDAYQLVITPKAGESTVEAVRISVDAENGVPLKFTLTPKSGGKAAVDVGFTSVDFGKPAADTFAFKPPKGAKVTEEDLSEHAGKHAEHLKDGKHGEHGKGDSAETRGNGPAGLNVIGEGWASVAQLQAPAGKRGAGAEELPAEAEQLLNSFGERVSGGFGTGRVFSTRLVNVLLTDDGGVYAGAVDKAALVKAAEKAEKAE</sequence>
<feature type="region of interest" description="Disordered" evidence="1">
    <location>
        <begin position="202"/>
        <end position="226"/>
    </location>
</feature>
<feature type="compositionally biased region" description="Gly residues" evidence="1">
    <location>
        <begin position="95"/>
        <end position="108"/>
    </location>
</feature>
<dbReference type="Proteomes" id="UP000028058">
    <property type="component" value="Unassembled WGS sequence"/>
</dbReference>
<evidence type="ECO:0000256" key="1">
    <source>
        <dbReference type="SAM" id="MobiDB-lite"/>
    </source>
</evidence>
<keyword evidence="2" id="KW-0449">Lipoprotein</keyword>
<accession>A0A3R7FT52</accession>
<feature type="compositionally biased region" description="Basic and acidic residues" evidence="1">
    <location>
        <begin position="202"/>
        <end position="220"/>
    </location>
</feature>
<dbReference type="RefSeq" id="WP_043469331.1">
    <property type="nucleotide sequence ID" value="NZ_CP134822.1"/>
</dbReference>
<comment type="caution">
    <text evidence="2">The sequence shown here is derived from an EMBL/GenBank/DDBJ whole genome shotgun (WGS) entry which is preliminary data.</text>
</comment>
<evidence type="ECO:0000313" key="3">
    <source>
        <dbReference type="Proteomes" id="UP000028058"/>
    </source>
</evidence>
<feature type="compositionally biased region" description="Basic and acidic residues" evidence="1">
    <location>
        <begin position="329"/>
        <end position="359"/>
    </location>
</feature>
<organism evidence="2 3">
    <name type="scientific">Streptomyces xinghaiensis</name>
    <dbReference type="NCBI Taxonomy" id="1038928"/>
    <lineage>
        <taxon>Bacteria</taxon>
        <taxon>Bacillati</taxon>
        <taxon>Actinomycetota</taxon>
        <taxon>Actinomycetes</taxon>
        <taxon>Kitasatosporales</taxon>
        <taxon>Streptomycetaceae</taxon>
        <taxon>Streptomyces</taxon>
    </lineage>
</organism>
<feature type="region of interest" description="Disordered" evidence="1">
    <location>
        <begin position="329"/>
        <end position="369"/>
    </location>
</feature>
<dbReference type="AlphaFoldDB" id="A0A3R7FT52"/>
<dbReference type="PANTHER" id="PTHR37507:SF2">
    <property type="entry name" value="SPORULATION PROTEIN YDCC"/>
    <property type="match status" value="1"/>
</dbReference>
<dbReference type="PANTHER" id="PTHR37507">
    <property type="entry name" value="SPORULATION PROTEIN YDCC"/>
    <property type="match status" value="1"/>
</dbReference>
<feature type="compositionally biased region" description="Basic and acidic residues" evidence="1">
    <location>
        <begin position="109"/>
        <end position="118"/>
    </location>
</feature>
<proteinExistence type="predicted"/>